<gene>
    <name evidence="1" type="ORF">LCGC14_2637720</name>
</gene>
<comment type="caution">
    <text evidence="1">The sequence shown here is derived from an EMBL/GenBank/DDBJ whole genome shotgun (WGS) entry which is preliminary data.</text>
</comment>
<accession>A0A0F9AKY2</accession>
<proteinExistence type="predicted"/>
<organism evidence="1">
    <name type="scientific">marine sediment metagenome</name>
    <dbReference type="NCBI Taxonomy" id="412755"/>
    <lineage>
        <taxon>unclassified sequences</taxon>
        <taxon>metagenomes</taxon>
        <taxon>ecological metagenomes</taxon>
    </lineage>
</organism>
<dbReference type="EMBL" id="LAZR01045405">
    <property type="protein sequence ID" value="KKK98940.1"/>
    <property type="molecule type" value="Genomic_DNA"/>
</dbReference>
<protein>
    <submittedName>
        <fullName evidence="1">Uncharacterized protein</fullName>
    </submittedName>
</protein>
<sequence>MDATDLLEQIVNVCEAWDSKNLKFEADGHKYSYDGRPTTSVTQALRESGLTDSFMPSDQYYADFGTAVHQAIHYYNEGDLDMDALDPELLPCVQGWI</sequence>
<evidence type="ECO:0000313" key="1">
    <source>
        <dbReference type="EMBL" id="KKK98940.1"/>
    </source>
</evidence>
<dbReference type="AlphaFoldDB" id="A0A0F9AKY2"/>
<feature type="non-terminal residue" evidence="1">
    <location>
        <position position="97"/>
    </location>
</feature>
<reference evidence="1" key="1">
    <citation type="journal article" date="2015" name="Nature">
        <title>Complex archaea that bridge the gap between prokaryotes and eukaryotes.</title>
        <authorList>
            <person name="Spang A."/>
            <person name="Saw J.H."/>
            <person name="Jorgensen S.L."/>
            <person name="Zaremba-Niedzwiedzka K."/>
            <person name="Martijn J."/>
            <person name="Lind A.E."/>
            <person name="van Eijk R."/>
            <person name="Schleper C."/>
            <person name="Guy L."/>
            <person name="Ettema T.J."/>
        </authorList>
    </citation>
    <scope>NUCLEOTIDE SEQUENCE</scope>
</reference>
<name>A0A0F9AKY2_9ZZZZ</name>